<evidence type="ECO:0000256" key="1">
    <source>
        <dbReference type="ARBA" id="ARBA00001966"/>
    </source>
</evidence>
<evidence type="ECO:0000259" key="10">
    <source>
        <dbReference type="PROSITE" id="PS51379"/>
    </source>
</evidence>
<dbReference type="PROSITE" id="PS51379">
    <property type="entry name" value="4FE4S_FER_2"/>
    <property type="match status" value="2"/>
</dbReference>
<dbReference type="KEGG" id="mez:Mtc_0358"/>
<keyword evidence="7 9" id="KW-0408">Iron</keyword>
<evidence type="ECO:0000256" key="2">
    <source>
        <dbReference type="ARBA" id="ARBA00022448"/>
    </source>
</evidence>
<feature type="domain" description="4Fe-4S ferredoxin-type" evidence="10">
    <location>
        <begin position="32"/>
        <end position="59"/>
    </location>
</feature>
<evidence type="ECO:0000256" key="5">
    <source>
        <dbReference type="ARBA" id="ARBA00022737"/>
    </source>
</evidence>
<dbReference type="InterPro" id="IPR050572">
    <property type="entry name" value="Fe-S_Ferredoxin"/>
</dbReference>
<keyword evidence="5" id="KW-0677">Repeat</keyword>
<dbReference type="Proteomes" id="UP000005233">
    <property type="component" value="Chromosome"/>
</dbReference>
<dbReference type="InterPro" id="IPR001080">
    <property type="entry name" value="3Fe4S_ferredoxin"/>
</dbReference>
<reference evidence="11 12" key="1">
    <citation type="journal article" date="2012" name="J. Bacteriol.">
        <title>Complete genome sequence of a thermophilic methanogen, Methanocella conradii HZ254, isolated from Chinese rice field soil.</title>
        <authorList>
            <person name="Lu Z."/>
            <person name="Lu Y."/>
        </authorList>
    </citation>
    <scope>NUCLEOTIDE SEQUENCE [LARGE SCALE GENOMIC DNA]</scope>
    <source>
        <strain evidence="12">DSM 24694 / JCM 17849 / CGMCC 1.5162 / HZ254</strain>
    </source>
</reference>
<dbReference type="SUPFAM" id="SSF54862">
    <property type="entry name" value="4Fe-4S ferredoxins"/>
    <property type="match status" value="1"/>
</dbReference>
<dbReference type="PANTHER" id="PTHR43687">
    <property type="entry name" value="ADENYLYLSULFATE REDUCTASE, BETA SUBUNIT"/>
    <property type="match status" value="1"/>
</dbReference>
<dbReference type="RefSeq" id="WP_014404967.1">
    <property type="nucleotide sequence ID" value="NC_017034.1"/>
</dbReference>
<name>H8IA62_METCZ</name>
<organism evidence="11 12">
    <name type="scientific">Methanocella conradii (strain DSM 24694 / JCM 17849 / CGMCC 1.5162 / HZ254)</name>
    <dbReference type="NCBI Taxonomy" id="1041930"/>
    <lineage>
        <taxon>Archaea</taxon>
        <taxon>Methanobacteriati</taxon>
        <taxon>Methanobacteriota</taxon>
        <taxon>Stenosarchaea group</taxon>
        <taxon>Methanomicrobia</taxon>
        <taxon>Methanocellales</taxon>
        <taxon>Methanocellaceae</taxon>
        <taxon>Methanocella</taxon>
    </lineage>
</organism>
<keyword evidence="8 9" id="KW-0411">Iron-sulfur</keyword>
<keyword evidence="6 9" id="KW-0249">Electron transport</keyword>
<dbReference type="Gene3D" id="3.30.70.20">
    <property type="match status" value="2"/>
</dbReference>
<dbReference type="STRING" id="1041930.Mtc_0358"/>
<keyword evidence="2 9" id="KW-0813">Transport</keyword>
<gene>
    <name evidence="11" type="ordered locus">Mtc_0358</name>
</gene>
<evidence type="ECO:0000256" key="8">
    <source>
        <dbReference type="ARBA" id="ARBA00023014"/>
    </source>
</evidence>
<accession>H8IA62</accession>
<keyword evidence="12" id="KW-1185">Reference proteome</keyword>
<evidence type="ECO:0000256" key="3">
    <source>
        <dbReference type="ARBA" id="ARBA00022485"/>
    </source>
</evidence>
<dbReference type="GO" id="GO:0009055">
    <property type="term" value="F:electron transfer activity"/>
    <property type="evidence" value="ECO:0007669"/>
    <property type="project" value="UniProtKB-UniRule"/>
</dbReference>
<dbReference type="InterPro" id="IPR017900">
    <property type="entry name" value="4Fe4S_Fe_S_CS"/>
</dbReference>
<proteinExistence type="predicted"/>
<dbReference type="PROSITE" id="PS00198">
    <property type="entry name" value="4FE4S_FER_1"/>
    <property type="match status" value="2"/>
</dbReference>
<evidence type="ECO:0000256" key="9">
    <source>
        <dbReference type="RuleBase" id="RU368020"/>
    </source>
</evidence>
<dbReference type="EMBL" id="CP003243">
    <property type="protein sequence ID" value="AFC99128.1"/>
    <property type="molecule type" value="Genomic_DNA"/>
</dbReference>
<dbReference type="OrthoDB" id="5583at2157"/>
<comment type="function">
    <text evidence="9">Ferredoxins are iron-sulfur proteins that transfer electrons in a wide variety of metabolic reactions.</text>
</comment>
<keyword evidence="3" id="KW-0004">4Fe-4S</keyword>
<evidence type="ECO:0000256" key="6">
    <source>
        <dbReference type="ARBA" id="ARBA00022982"/>
    </source>
</evidence>
<dbReference type="AlphaFoldDB" id="H8IA62"/>
<evidence type="ECO:0000256" key="7">
    <source>
        <dbReference type="ARBA" id="ARBA00023004"/>
    </source>
</evidence>
<dbReference type="InterPro" id="IPR017896">
    <property type="entry name" value="4Fe4S_Fe-S-bd"/>
</dbReference>
<feature type="domain" description="4Fe-4S ferredoxin-type" evidence="10">
    <location>
        <begin position="1"/>
        <end position="30"/>
    </location>
</feature>
<dbReference type="eggNOG" id="arCOG02448">
    <property type="taxonomic scope" value="Archaea"/>
</dbReference>
<dbReference type="PRINTS" id="PR00352">
    <property type="entry name" value="3FE4SFRDOXIN"/>
</dbReference>
<dbReference type="GO" id="GO:0016491">
    <property type="term" value="F:oxidoreductase activity"/>
    <property type="evidence" value="ECO:0007669"/>
    <property type="project" value="UniProtKB-ARBA"/>
</dbReference>
<protein>
    <recommendedName>
        <fullName evidence="9">Ferredoxin</fullName>
    </recommendedName>
</protein>
<keyword evidence="4 9" id="KW-0479">Metal-binding</keyword>
<dbReference type="PANTHER" id="PTHR43687:SF6">
    <property type="entry name" value="L-ASPARTATE SEMIALDEHYDE SULFURTRANSFERASE IRON-SULFUR SUBUNIT"/>
    <property type="match status" value="1"/>
</dbReference>
<sequence length="62" mass="6679">MVAKVDEEKCVGCGTCVDTCPEAAIELVDETAHVDEERCQECGDCVEACPTEAITLEKTKTK</sequence>
<dbReference type="Pfam" id="PF12838">
    <property type="entry name" value="Fer4_7"/>
    <property type="match status" value="1"/>
</dbReference>
<evidence type="ECO:0000313" key="11">
    <source>
        <dbReference type="EMBL" id="AFC99128.1"/>
    </source>
</evidence>
<comment type="cofactor">
    <cofactor evidence="1">
        <name>[4Fe-4S] cluster</name>
        <dbReference type="ChEBI" id="CHEBI:49883"/>
    </cofactor>
</comment>
<evidence type="ECO:0000256" key="4">
    <source>
        <dbReference type="ARBA" id="ARBA00022723"/>
    </source>
</evidence>
<evidence type="ECO:0000313" key="12">
    <source>
        <dbReference type="Proteomes" id="UP000005233"/>
    </source>
</evidence>
<dbReference type="GeneID" id="11970240"/>
<dbReference type="GO" id="GO:0051539">
    <property type="term" value="F:4 iron, 4 sulfur cluster binding"/>
    <property type="evidence" value="ECO:0007669"/>
    <property type="project" value="UniProtKB-KW"/>
</dbReference>
<dbReference type="HOGENOM" id="CLU_139698_5_6_2"/>
<dbReference type="GO" id="GO:0005506">
    <property type="term" value="F:iron ion binding"/>
    <property type="evidence" value="ECO:0007669"/>
    <property type="project" value="UniProtKB-UniRule"/>
</dbReference>